<proteinExistence type="inferred from homology"/>
<dbReference type="PROSITE" id="PS00178">
    <property type="entry name" value="AA_TRNA_LIGASE_I"/>
    <property type="match status" value="1"/>
</dbReference>
<dbReference type="InterPro" id="IPR002300">
    <property type="entry name" value="aa-tRNA-synth_Ia"/>
</dbReference>
<dbReference type="InterPro" id="IPR013155">
    <property type="entry name" value="M/V/L/I-tRNA-synth_anticd-bd"/>
</dbReference>
<dbReference type="PANTHER" id="PTHR11946:SF109">
    <property type="entry name" value="VALINE--TRNA LIGASE"/>
    <property type="match status" value="1"/>
</dbReference>
<sequence>MATNQDSSPSGGAPYQPSEIEGKQYSLWEKKGYFSPHWQYPQSPLSSRPSEESWANFNSVGIIRGTANGQGQSATSSIEMIERPSSISSLRYLQPLVIPTSIFGAFSGTNSETSQQDERPVESSQNSLKFGNSSAQGQSDTNPSTSPSLVNIEEAIKSASLDYPPKTYFSMFTAPPNITGNIHCGHALAISLEDVLARYHRMRGLRTLFIPGLDHAGIATQSAVERKLIHEEGKDRHQTGRPRFTKYLNEWKDEYCGKISSAFRCLGASMDWGREAFSMDQTRNEAAMEAFVRLHEQGVIYRGNHIVNWCPTLRSAISELEIDTLEIDGPTKIKVPGYTKEVEFGVLYYYKYLIVRDDNTSSWIEMTTSRPELLVADSGIAVHPEDKRHARLIGLNARHPYSSRLLPIVGDYSVNRRVGTGAISIAPGHSDYFCEIGKRSKLPFIVVFKDDGRVTEAGELWKGQQRFELRQTIIENLEERNLLLKKEPCKETLQICSRSGDVVEQMSKSEWWLRMGDIAEGAAKVVRDGEIKMRPQAIEAEYLGWLKEPKDWCLSRQSWWGQRVPAWFLSLKEEERNALKPDHSNPKRWMVARTEEEARKQGESAFPDEPFRLTRDEAVLDSWFAAAIWPLSTLGWPEGEDFREFYPTTILDTGSDTLFSWVTKMVAVCLKLTGHPPFKEVFFHPLVRDFAGRKMSKSLGNVLDPLDIVSGTTLEALNEKLLNRNLPASSEEFDRQKKSQATCFPGGIPECGADALRLALIDATSESQDVFLNVNDVIRCRNFCDGLYKTVHEALAMLPSDYNPTKSNYGQRMAQRVGDRYILHRLNAASRVVEGAIEGREFWKATRGIKDVWCHHIPAYLKYHQSCGNEDPDPEGLSPLETLYTIIDRGLRLAHPFMPFITEELWQKLPRFLHDNMPSIMVADFPKQFPEYECSDAEEKFELFMLCTSGIQSLYQENGCPEVCTVYVKPVSTSVQRTIETYLAELQQQSGRIHVEFLRLGDDAPAGSILKALSEDVSIHLSIRSQQLGTRNGLTGLRLELEVAQRTVFRQEAKLREMALRDSTDERDRKAEEARLEGYRTKVKNFIRVISDLSNP</sequence>
<keyword evidence="3 10" id="KW-0436">Ligase</keyword>
<dbReference type="GO" id="GO:0005524">
    <property type="term" value="F:ATP binding"/>
    <property type="evidence" value="ECO:0007669"/>
    <property type="project" value="UniProtKB-KW"/>
</dbReference>
<name>A0AAV9VJX0_9PEZI</name>
<dbReference type="AlphaFoldDB" id="A0AAV9VJX0"/>
<dbReference type="Pfam" id="PF08264">
    <property type="entry name" value="Anticodon_1"/>
    <property type="match status" value="1"/>
</dbReference>
<evidence type="ECO:0000256" key="8">
    <source>
        <dbReference type="ARBA" id="ARBA00029936"/>
    </source>
</evidence>
<evidence type="ECO:0000256" key="11">
    <source>
        <dbReference type="SAM" id="MobiDB-lite"/>
    </source>
</evidence>
<dbReference type="InterPro" id="IPR002303">
    <property type="entry name" value="Valyl-tRNA_ligase"/>
</dbReference>
<evidence type="ECO:0000256" key="3">
    <source>
        <dbReference type="ARBA" id="ARBA00022598"/>
    </source>
</evidence>
<feature type="domain" description="Aminoacyl-tRNA synthetase class Ia" evidence="12">
    <location>
        <begin position="166"/>
        <end position="770"/>
    </location>
</feature>
<dbReference type="PRINTS" id="PR00986">
    <property type="entry name" value="TRNASYNTHVAL"/>
</dbReference>
<dbReference type="GO" id="GO:0006438">
    <property type="term" value="P:valyl-tRNA aminoacylation"/>
    <property type="evidence" value="ECO:0007669"/>
    <property type="project" value="InterPro"/>
</dbReference>
<dbReference type="SUPFAM" id="SSF47323">
    <property type="entry name" value="Anticodon-binding domain of a subclass of class I aminoacyl-tRNA synthetases"/>
    <property type="match status" value="1"/>
</dbReference>
<dbReference type="GO" id="GO:0002161">
    <property type="term" value="F:aminoacyl-tRNA deacylase activity"/>
    <property type="evidence" value="ECO:0007669"/>
    <property type="project" value="InterPro"/>
</dbReference>
<comment type="similarity">
    <text evidence="1 10">Belongs to the class-I aminoacyl-tRNA synthetase family.</text>
</comment>
<dbReference type="FunFam" id="3.40.50.620:FF:000457">
    <property type="entry name" value="Predicted protein"/>
    <property type="match status" value="1"/>
</dbReference>
<evidence type="ECO:0000313" key="14">
    <source>
        <dbReference type="EMBL" id="KAK6362276.1"/>
    </source>
</evidence>
<keyword evidence="4 10" id="KW-0547">Nucleotide-binding</keyword>
<dbReference type="InterPro" id="IPR009080">
    <property type="entry name" value="tRNAsynth_Ia_anticodon-bd"/>
</dbReference>
<evidence type="ECO:0000256" key="10">
    <source>
        <dbReference type="RuleBase" id="RU363035"/>
    </source>
</evidence>
<feature type="region of interest" description="Disordered" evidence="11">
    <location>
        <begin position="108"/>
        <end position="148"/>
    </location>
</feature>
<evidence type="ECO:0000256" key="1">
    <source>
        <dbReference type="ARBA" id="ARBA00005594"/>
    </source>
</evidence>
<dbReference type="InterPro" id="IPR001412">
    <property type="entry name" value="aa-tRNA-synth_I_CS"/>
</dbReference>
<protein>
    <recommendedName>
        <fullName evidence="2">valine--tRNA ligase</fullName>
        <ecNumber evidence="2">6.1.1.9</ecNumber>
    </recommendedName>
    <alternativeName>
        <fullName evidence="8">Valyl-tRNA synthetase</fullName>
    </alternativeName>
</protein>
<comment type="catalytic activity">
    <reaction evidence="9">
        <text>tRNA(Val) + L-valine + ATP = L-valyl-tRNA(Val) + AMP + diphosphate</text>
        <dbReference type="Rhea" id="RHEA:10704"/>
        <dbReference type="Rhea" id="RHEA-COMP:9672"/>
        <dbReference type="Rhea" id="RHEA-COMP:9708"/>
        <dbReference type="ChEBI" id="CHEBI:30616"/>
        <dbReference type="ChEBI" id="CHEBI:33019"/>
        <dbReference type="ChEBI" id="CHEBI:57762"/>
        <dbReference type="ChEBI" id="CHEBI:78442"/>
        <dbReference type="ChEBI" id="CHEBI:78537"/>
        <dbReference type="ChEBI" id="CHEBI:456215"/>
        <dbReference type="EC" id="6.1.1.9"/>
    </reaction>
</comment>
<evidence type="ECO:0000256" key="7">
    <source>
        <dbReference type="ARBA" id="ARBA00023146"/>
    </source>
</evidence>
<dbReference type="SUPFAM" id="SSF52374">
    <property type="entry name" value="Nucleotidylyl transferase"/>
    <property type="match status" value="1"/>
</dbReference>
<dbReference type="GO" id="GO:0005829">
    <property type="term" value="C:cytosol"/>
    <property type="evidence" value="ECO:0007669"/>
    <property type="project" value="TreeGrafter"/>
</dbReference>
<keyword evidence="6 10" id="KW-0648">Protein biosynthesis</keyword>
<dbReference type="Gene3D" id="1.10.730.10">
    <property type="entry name" value="Isoleucyl-tRNA Synthetase, Domain 1"/>
    <property type="match status" value="1"/>
</dbReference>
<evidence type="ECO:0000256" key="4">
    <source>
        <dbReference type="ARBA" id="ARBA00022741"/>
    </source>
</evidence>
<dbReference type="InterPro" id="IPR014729">
    <property type="entry name" value="Rossmann-like_a/b/a_fold"/>
</dbReference>
<gene>
    <name evidence="14" type="primary">VAS1</name>
    <name evidence="14" type="ORF">TWF730_005972</name>
</gene>
<feature type="compositionally biased region" description="Polar residues" evidence="11">
    <location>
        <begin position="122"/>
        <end position="148"/>
    </location>
</feature>
<dbReference type="Proteomes" id="UP001373714">
    <property type="component" value="Unassembled WGS sequence"/>
</dbReference>
<reference evidence="14 15" key="1">
    <citation type="submission" date="2019-10" db="EMBL/GenBank/DDBJ databases">
        <authorList>
            <person name="Palmer J.M."/>
        </authorList>
    </citation>
    <scope>NUCLEOTIDE SEQUENCE [LARGE SCALE GENOMIC DNA]</scope>
    <source>
        <strain evidence="14 15">TWF730</strain>
    </source>
</reference>
<organism evidence="14 15">
    <name type="scientific">Orbilia blumenaviensis</name>
    <dbReference type="NCBI Taxonomy" id="1796055"/>
    <lineage>
        <taxon>Eukaryota</taxon>
        <taxon>Fungi</taxon>
        <taxon>Dikarya</taxon>
        <taxon>Ascomycota</taxon>
        <taxon>Pezizomycotina</taxon>
        <taxon>Orbiliomycetes</taxon>
        <taxon>Orbiliales</taxon>
        <taxon>Orbiliaceae</taxon>
        <taxon>Orbilia</taxon>
    </lineage>
</organism>
<keyword evidence="7 10" id="KW-0030">Aminoacyl-tRNA synthetase</keyword>
<keyword evidence="5 10" id="KW-0067">ATP-binding</keyword>
<evidence type="ECO:0000256" key="5">
    <source>
        <dbReference type="ARBA" id="ARBA00022840"/>
    </source>
</evidence>
<evidence type="ECO:0000256" key="2">
    <source>
        <dbReference type="ARBA" id="ARBA00013169"/>
    </source>
</evidence>
<dbReference type="Gene3D" id="3.90.740.10">
    <property type="entry name" value="Valyl/Leucyl/Isoleucyl-tRNA synthetase, editing domain"/>
    <property type="match status" value="1"/>
</dbReference>
<feature type="domain" description="Methionyl/Valyl/Leucyl/Isoleucyl-tRNA synthetase anticodon-binding" evidence="13">
    <location>
        <begin position="819"/>
        <end position="953"/>
    </location>
</feature>
<dbReference type="InterPro" id="IPR009008">
    <property type="entry name" value="Val/Leu/Ile-tRNA-synth_edit"/>
</dbReference>
<dbReference type="NCBIfam" id="TIGR00422">
    <property type="entry name" value="valS"/>
    <property type="match status" value="1"/>
</dbReference>
<accession>A0AAV9VJX0</accession>
<evidence type="ECO:0000259" key="12">
    <source>
        <dbReference type="Pfam" id="PF00133"/>
    </source>
</evidence>
<evidence type="ECO:0000313" key="15">
    <source>
        <dbReference type="Proteomes" id="UP001373714"/>
    </source>
</evidence>
<dbReference type="PANTHER" id="PTHR11946">
    <property type="entry name" value="VALYL-TRNA SYNTHETASES"/>
    <property type="match status" value="1"/>
</dbReference>
<evidence type="ECO:0000256" key="9">
    <source>
        <dbReference type="ARBA" id="ARBA00047552"/>
    </source>
</evidence>
<dbReference type="Gene3D" id="3.40.50.620">
    <property type="entry name" value="HUPs"/>
    <property type="match status" value="2"/>
</dbReference>
<dbReference type="EMBL" id="JAVHNS010000002">
    <property type="protein sequence ID" value="KAK6362276.1"/>
    <property type="molecule type" value="Genomic_DNA"/>
</dbReference>
<dbReference type="GO" id="GO:0004832">
    <property type="term" value="F:valine-tRNA ligase activity"/>
    <property type="evidence" value="ECO:0007669"/>
    <property type="project" value="UniProtKB-EC"/>
</dbReference>
<comment type="caution">
    <text evidence="14">The sequence shown here is derived from an EMBL/GenBank/DDBJ whole genome shotgun (WGS) entry which is preliminary data.</text>
</comment>
<evidence type="ECO:0000256" key="6">
    <source>
        <dbReference type="ARBA" id="ARBA00022917"/>
    </source>
</evidence>
<dbReference type="SUPFAM" id="SSF50677">
    <property type="entry name" value="ValRS/IleRS/LeuRS editing domain"/>
    <property type="match status" value="1"/>
</dbReference>
<dbReference type="Pfam" id="PF00133">
    <property type="entry name" value="tRNA-synt_1"/>
    <property type="match status" value="1"/>
</dbReference>
<dbReference type="EC" id="6.1.1.9" evidence="2"/>
<keyword evidence="15" id="KW-1185">Reference proteome</keyword>
<evidence type="ECO:0000259" key="13">
    <source>
        <dbReference type="Pfam" id="PF08264"/>
    </source>
</evidence>